<evidence type="ECO:0000256" key="1">
    <source>
        <dbReference type="SAM" id="MobiDB-lite"/>
    </source>
</evidence>
<keyword evidence="4" id="KW-1185">Reference proteome</keyword>
<evidence type="ECO:0008006" key="5">
    <source>
        <dbReference type="Google" id="ProtNLM"/>
    </source>
</evidence>
<name>A0ABV9HDG4_9MICO</name>
<sequence length="182" mass="19268">MSTSSTGLSEGVGTGGSRRTGGTRSVRRLVAVVVALLSVFGVSVAAPAGAAQLDGGGSWSASDEAASYAPAKGDPSIWPKPSIVQTNLSAAESQQRVEDCPLSHLCVRNQEADGLWSAYALYYCLEPGQYYELTNFTGTVYAQNSQNVTARFLRADNSVVDTIGPNTGKNIYWNPVWKIDPC</sequence>
<evidence type="ECO:0000313" key="4">
    <source>
        <dbReference type="Proteomes" id="UP001596011"/>
    </source>
</evidence>
<comment type="caution">
    <text evidence="3">The sequence shown here is derived from an EMBL/GenBank/DDBJ whole genome shotgun (WGS) entry which is preliminary data.</text>
</comment>
<feature type="transmembrane region" description="Helical" evidence="2">
    <location>
        <begin position="29"/>
        <end position="50"/>
    </location>
</feature>
<keyword evidence="2" id="KW-0812">Transmembrane</keyword>
<proteinExistence type="predicted"/>
<keyword evidence="2" id="KW-1133">Transmembrane helix</keyword>
<dbReference type="EMBL" id="JBHSFI010000001">
    <property type="protein sequence ID" value="MFC4627136.1"/>
    <property type="molecule type" value="Genomic_DNA"/>
</dbReference>
<organism evidence="3 4">
    <name type="scientific">Promicromonospora alba</name>
    <dbReference type="NCBI Taxonomy" id="1616110"/>
    <lineage>
        <taxon>Bacteria</taxon>
        <taxon>Bacillati</taxon>
        <taxon>Actinomycetota</taxon>
        <taxon>Actinomycetes</taxon>
        <taxon>Micrococcales</taxon>
        <taxon>Promicromonosporaceae</taxon>
        <taxon>Promicromonospora</taxon>
    </lineage>
</organism>
<dbReference type="Proteomes" id="UP001596011">
    <property type="component" value="Unassembled WGS sequence"/>
</dbReference>
<protein>
    <recommendedName>
        <fullName evidence="5">Peptidase inhibitor family I36</fullName>
    </recommendedName>
</protein>
<evidence type="ECO:0000256" key="2">
    <source>
        <dbReference type="SAM" id="Phobius"/>
    </source>
</evidence>
<keyword evidence="2" id="KW-0472">Membrane</keyword>
<reference evidence="4" key="1">
    <citation type="journal article" date="2019" name="Int. J. Syst. Evol. Microbiol.">
        <title>The Global Catalogue of Microorganisms (GCM) 10K type strain sequencing project: providing services to taxonomists for standard genome sequencing and annotation.</title>
        <authorList>
            <consortium name="The Broad Institute Genomics Platform"/>
            <consortium name="The Broad Institute Genome Sequencing Center for Infectious Disease"/>
            <person name="Wu L."/>
            <person name="Ma J."/>
        </authorList>
    </citation>
    <scope>NUCLEOTIDE SEQUENCE [LARGE SCALE GENOMIC DNA]</scope>
    <source>
        <strain evidence="4">CCUG 42722</strain>
    </source>
</reference>
<feature type="region of interest" description="Disordered" evidence="1">
    <location>
        <begin position="1"/>
        <end position="22"/>
    </location>
</feature>
<accession>A0ABV9HDG4</accession>
<evidence type="ECO:0000313" key="3">
    <source>
        <dbReference type="EMBL" id="MFC4627136.1"/>
    </source>
</evidence>
<gene>
    <name evidence="3" type="ORF">ACFO6V_02745</name>
</gene>
<dbReference type="RefSeq" id="WP_377131933.1">
    <property type="nucleotide sequence ID" value="NZ_JBHSFI010000001.1"/>
</dbReference>
<feature type="compositionally biased region" description="Gly residues" evidence="1">
    <location>
        <begin position="10"/>
        <end position="19"/>
    </location>
</feature>